<evidence type="ECO:0000313" key="1">
    <source>
        <dbReference type="EMBL" id="GAA4400649.1"/>
    </source>
</evidence>
<dbReference type="Proteomes" id="UP001500635">
    <property type="component" value="Unassembled WGS sequence"/>
</dbReference>
<proteinExistence type="predicted"/>
<comment type="caution">
    <text evidence="1">The sequence shown here is derived from an EMBL/GenBank/DDBJ whole genome shotgun (WGS) entry which is preliminary data.</text>
</comment>
<sequence>MRYDRAAQAERTARRDALLAAMLEELGVVEEEAPITEPIRTVRRDDGPPPSWLTRD</sequence>
<organism evidence="1 2">
    <name type="scientific">Tsukamurella soli</name>
    <dbReference type="NCBI Taxonomy" id="644556"/>
    <lineage>
        <taxon>Bacteria</taxon>
        <taxon>Bacillati</taxon>
        <taxon>Actinomycetota</taxon>
        <taxon>Actinomycetes</taxon>
        <taxon>Mycobacteriales</taxon>
        <taxon>Tsukamurellaceae</taxon>
        <taxon>Tsukamurella</taxon>
    </lineage>
</organism>
<name>A0ABP8K5T8_9ACTN</name>
<dbReference type="EMBL" id="BAABFR010000081">
    <property type="protein sequence ID" value="GAA4400649.1"/>
    <property type="molecule type" value="Genomic_DNA"/>
</dbReference>
<evidence type="ECO:0000313" key="2">
    <source>
        <dbReference type="Proteomes" id="UP001500635"/>
    </source>
</evidence>
<gene>
    <name evidence="1" type="ORF">GCM10023147_39430</name>
</gene>
<accession>A0ABP8K5T8</accession>
<protein>
    <submittedName>
        <fullName evidence="1">Uncharacterized protein</fullName>
    </submittedName>
</protein>
<keyword evidence="2" id="KW-1185">Reference proteome</keyword>
<reference evidence="2" key="1">
    <citation type="journal article" date="2019" name="Int. J. Syst. Evol. Microbiol.">
        <title>The Global Catalogue of Microorganisms (GCM) 10K type strain sequencing project: providing services to taxonomists for standard genome sequencing and annotation.</title>
        <authorList>
            <consortium name="The Broad Institute Genomics Platform"/>
            <consortium name="The Broad Institute Genome Sequencing Center for Infectious Disease"/>
            <person name="Wu L."/>
            <person name="Ma J."/>
        </authorList>
    </citation>
    <scope>NUCLEOTIDE SEQUENCE [LARGE SCALE GENOMIC DNA]</scope>
    <source>
        <strain evidence="2">JCM 17688</strain>
    </source>
</reference>